<dbReference type="InterPro" id="IPR036390">
    <property type="entry name" value="WH_DNA-bd_sf"/>
</dbReference>
<name>A0A5N6K4D5_MONLA</name>
<dbReference type="Pfam" id="PF10602">
    <property type="entry name" value="RPN7"/>
    <property type="match status" value="1"/>
</dbReference>
<evidence type="ECO:0000256" key="5">
    <source>
        <dbReference type="ARBA" id="ARBA00022490"/>
    </source>
</evidence>
<dbReference type="Proteomes" id="UP000326757">
    <property type="component" value="Unassembled WGS sequence"/>
</dbReference>
<evidence type="ECO:0000313" key="10">
    <source>
        <dbReference type="EMBL" id="KAB8297238.1"/>
    </source>
</evidence>
<reference evidence="10 11" key="1">
    <citation type="submission" date="2019-06" db="EMBL/GenBank/DDBJ databases">
        <title>Genome Sequence of the Brown Rot Fungal Pathogen Monilinia laxa.</title>
        <authorList>
            <person name="De Miccolis Angelini R.M."/>
            <person name="Landi L."/>
            <person name="Abate D."/>
            <person name="Pollastro S."/>
            <person name="Romanazzi G."/>
            <person name="Faretra F."/>
        </authorList>
    </citation>
    <scope>NUCLEOTIDE SEQUENCE [LARGE SCALE GENOMIC DNA]</scope>
    <source>
        <strain evidence="10 11">Mlax316</strain>
    </source>
</reference>
<comment type="caution">
    <text evidence="10">The sequence shown here is derived from an EMBL/GenBank/DDBJ whole genome shotgun (WGS) entry which is preliminary data.</text>
</comment>
<comment type="similarity">
    <text evidence="3">Belongs to the CSN1 family.</text>
</comment>
<dbReference type="InterPro" id="IPR045135">
    <property type="entry name" value="Rpn7_N"/>
</dbReference>
<accession>A0A5N6K4D5</accession>
<keyword evidence="7" id="KW-0539">Nucleus</keyword>
<dbReference type="SMART" id="SM00088">
    <property type="entry name" value="PINT"/>
    <property type="match status" value="1"/>
</dbReference>
<dbReference type="OrthoDB" id="422427at2759"/>
<keyword evidence="5" id="KW-0963">Cytoplasm</keyword>
<dbReference type="GO" id="GO:0005737">
    <property type="term" value="C:cytoplasm"/>
    <property type="evidence" value="ECO:0007669"/>
    <property type="project" value="UniProtKB-SubCell"/>
</dbReference>
<evidence type="ECO:0000256" key="3">
    <source>
        <dbReference type="ARBA" id="ARBA00008793"/>
    </source>
</evidence>
<protein>
    <recommendedName>
        <fullName evidence="8">COP9 signalosome complex subunit 1</fullName>
    </recommendedName>
</protein>
<dbReference type="PANTHER" id="PTHR14145">
    <property type="entry name" value="26S PROTESOME SUBUNIT 6"/>
    <property type="match status" value="1"/>
</dbReference>
<dbReference type="InterPro" id="IPR000717">
    <property type="entry name" value="PCI_dom"/>
</dbReference>
<evidence type="ECO:0000256" key="6">
    <source>
        <dbReference type="ARBA" id="ARBA00022790"/>
    </source>
</evidence>
<dbReference type="Pfam" id="PF01399">
    <property type="entry name" value="PCI"/>
    <property type="match status" value="1"/>
</dbReference>
<evidence type="ECO:0000259" key="9">
    <source>
        <dbReference type="PROSITE" id="PS50250"/>
    </source>
</evidence>
<proteinExistence type="inferred from homology"/>
<comment type="subcellular location">
    <subcellularLocation>
        <location evidence="2">Cytoplasm</location>
    </subcellularLocation>
    <subcellularLocation>
        <location evidence="1">Nucleus</location>
    </subcellularLocation>
</comment>
<dbReference type="InterPro" id="IPR019585">
    <property type="entry name" value="Rpn7/CSN1"/>
</dbReference>
<evidence type="ECO:0000256" key="2">
    <source>
        <dbReference type="ARBA" id="ARBA00004496"/>
    </source>
</evidence>
<dbReference type="PANTHER" id="PTHR14145:SF2">
    <property type="entry name" value="COP9 SIGNALOSOME COMPLEX SUBUNIT 1"/>
    <property type="match status" value="1"/>
</dbReference>
<evidence type="ECO:0000256" key="4">
    <source>
        <dbReference type="ARBA" id="ARBA00011098"/>
    </source>
</evidence>
<keyword evidence="6" id="KW-0736">Signalosome</keyword>
<dbReference type="AlphaFoldDB" id="A0A5N6K4D5"/>
<dbReference type="GO" id="GO:0008180">
    <property type="term" value="C:COP9 signalosome"/>
    <property type="evidence" value="ECO:0007669"/>
    <property type="project" value="UniProtKB-KW"/>
</dbReference>
<dbReference type="Gene3D" id="1.25.40.570">
    <property type="match status" value="1"/>
</dbReference>
<dbReference type="EMBL" id="VIGI01000008">
    <property type="protein sequence ID" value="KAB8297238.1"/>
    <property type="molecule type" value="Genomic_DNA"/>
</dbReference>
<evidence type="ECO:0000256" key="1">
    <source>
        <dbReference type="ARBA" id="ARBA00004123"/>
    </source>
</evidence>
<feature type="domain" description="PCI" evidence="9">
    <location>
        <begin position="216"/>
        <end position="393"/>
    </location>
</feature>
<organism evidence="10 11">
    <name type="scientific">Monilinia laxa</name>
    <name type="common">Brown rot fungus</name>
    <name type="synonym">Sclerotinia laxa</name>
    <dbReference type="NCBI Taxonomy" id="61186"/>
    <lineage>
        <taxon>Eukaryota</taxon>
        <taxon>Fungi</taxon>
        <taxon>Dikarya</taxon>
        <taxon>Ascomycota</taxon>
        <taxon>Pezizomycotina</taxon>
        <taxon>Leotiomycetes</taxon>
        <taxon>Helotiales</taxon>
        <taxon>Sclerotiniaceae</taxon>
        <taxon>Monilinia</taxon>
    </lineage>
</organism>
<dbReference type="PROSITE" id="PS50250">
    <property type="entry name" value="PCI"/>
    <property type="match status" value="1"/>
</dbReference>
<comment type="subunit">
    <text evidence="4">Component of the COP9 signalosome (CSN) complex.</text>
</comment>
<gene>
    <name evidence="10" type="ORF">EYC80_002607</name>
</gene>
<sequence length="499" mass="56386">MSSTYPPVSPTLGRKKSLVVTDTPKLDLESYIANYAGRTRLERLYLIGTTSTFLGVEALKLLIREIKEGKDVSFYMDAWSALKSIAPNEPEAQRDNEWIDVTSKANAAETARLEAQLKGYKNNLIKESIRMGNEDLGKHYEATGQLALAFDAYSRMRQDISTPRHVIEVSKHIIEVAIERKEHIAILSNVQKMRGTVVSPDEDKLLKPFIQATDGIAQLYSGQYLAAAQIFLHTPPGMGTSCNTVISPNDVAVYGGLCALATIDRNDMQKLVLENSEFRTYLELEPHIRRAIQAFVNSKYAKCLEILESYRADYMLDIHLQKHVDELYTRVRSKSIIQYFIPFSCVTFETLNKNFAPPGKTIEKELAEMIKCGELDARIDLVAKTLVSPSKVNRQELQQETLKTAKQIEREARQHLLRMNIIATDMETKGSKENNRRGLGGGLPGELFEANLVWRLWIIIKFKAVHISGQEFHGYTNAVWHGMVVNDSLFLFFSSFSSI</sequence>
<evidence type="ECO:0000256" key="8">
    <source>
        <dbReference type="ARBA" id="ARBA00067814"/>
    </source>
</evidence>
<dbReference type="FunFam" id="1.25.40.570:FF:000022">
    <property type="entry name" value="COP9 signalosome complex subunit 1"/>
    <property type="match status" value="1"/>
</dbReference>
<evidence type="ECO:0000313" key="11">
    <source>
        <dbReference type="Proteomes" id="UP000326757"/>
    </source>
</evidence>
<dbReference type="SUPFAM" id="SSF46785">
    <property type="entry name" value="Winged helix' DNA-binding domain"/>
    <property type="match status" value="1"/>
</dbReference>
<keyword evidence="11" id="KW-1185">Reference proteome</keyword>
<evidence type="ECO:0000256" key="7">
    <source>
        <dbReference type="ARBA" id="ARBA00023242"/>
    </source>
</evidence>